<dbReference type="SUPFAM" id="SSF47384">
    <property type="entry name" value="Homodimeric domain of signal transducing histidine kinase"/>
    <property type="match status" value="1"/>
</dbReference>
<dbReference type="SUPFAM" id="SSF55874">
    <property type="entry name" value="ATPase domain of HSP90 chaperone/DNA topoisomerase II/histidine kinase"/>
    <property type="match status" value="1"/>
</dbReference>
<evidence type="ECO:0000256" key="8">
    <source>
        <dbReference type="ARBA" id="ARBA00022777"/>
    </source>
</evidence>
<dbReference type="Pfam" id="PF02518">
    <property type="entry name" value="HATPase_c"/>
    <property type="match status" value="1"/>
</dbReference>
<evidence type="ECO:0000256" key="12">
    <source>
        <dbReference type="SAM" id="Coils"/>
    </source>
</evidence>
<proteinExistence type="inferred from homology"/>
<gene>
    <name evidence="16" type="ORF">ACFOX3_06220</name>
</gene>
<keyword evidence="8" id="KW-0418">Kinase</keyword>
<feature type="transmembrane region" description="Helical" evidence="13">
    <location>
        <begin position="285"/>
        <end position="303"/>
    </location>
</feature>
<evidence type="ECO:0000259" key="15">
    <source>
        <dbReference type="PROSITE" id="PS50110"/>
    </source>
</evidence>
<comment type="subcellular location">
    <subcellularLocation>
        <location evidence="2">Membrane</location>
        <topology evidence="2">Multi-pass membrane protein</topology>
    </subcellularLocation>
</comment>
<dbReference type="SUPFAM" id="SSF55785">
    <property type="entry name" value="PYP-like sensor domain (PAS domain)"/>
    <property type="match status" value="1"/>
</dbReference>
<feature type="transmembrane region" description="Helical" evidence="13">
    <location>
        <begin position="193"/>
        <end position="215"/>
    </location>
</feature>
<dbReference type="InterPro" id="IPR038377">
    <property type="entry name" value="Na/Glc_symporter_sf"/>
</dbReference>
<protein>
    <recommendedName>
        <fullName evidence="4">histidine kinase</fullName>
        <ecNumber evidence="4">2.7.13.3</ecNumber>
    </recommendedName>
</protein>
<feature type="modified residue" description="4-aspartylphosphate" evidence="11">
    <location>
        <position position="1068"/>
    </location>
</feature>
<keyword evidence="6" id="KW-0808">Transferase</keyword>
<dbReference type="InterPro" id="IPR035965">
    <property type="entry name" value="PAS-like_dom_sf"/>
</dbReference>
<dbReference type="EC" id="2.7.13.3" evidence="4"/>
<keyword evidence="5 11" id="KW-0597">Phosphoprotein</keyword>
<reference evidence="17" key="1">
    <citation type="journal article" date="2019" name="Int. J. Syst. Evol. Microbiol.">
        <title>The Global Catalogue of Microorganisms (GCM) 10K type strain sequencing project: providing services to taxonomists for standard genome sequencing and annotation.</title>
        <authorList>
            <consortium name="The Broad Institute Genomics Platform"/>
            <consortium name="The Broad Institute Genome Sequencing Center for Infectious Disease"/>
            <person name="Wu L."/>
            <person name="Ma J."/>
        </authorList>
    </citation>
    <scope>NUCLEOTIDE SEQUENCE [LARGE SCALE GENOMIC DNA]</scope>
    <source>
        <strain evidence="17">CECT 8570</strain>
    </source>
</reference>
<feature type="coiled-coil region" evidence="12">
    <location>
        <begin position="733"/>
        <end position="760"/>
    </location>
</feature>
<keyword evidence="9 13" id="KW-1133">Transmembrane helix</keyword>
<evidence type="ECO:0000256" key="2">
    <source>
        <dbReference type="ARBA" id="ARBA00004141"/>
    </source>
</evidence>
<feature type="transmembrane region" description="Helical" evidence="13">
    <location>
        <begin position="164"/>
        <end position="181"/>
    </location>
</feature>
<evidence type="ECO:0000256" key="1">
    <source>
        <dbReference type="ARBA" id="ARBA00000085"/>
    </source>
</evidence>
<comment type="caution">
    <text evidence="16">The sequence shown here is derived from an EMBL/GenBank/DDBJ whole genome shotgun (WGS) entry which is preliminary data.</text>
</comment>
<dbReference type="Gene3D" id="1.10.287.130">
    <property type="match status" value="1"/>
</dbReference>
<dbReference type="InterPro" id="IPR001789">
    <property type="entry name" value="Sig_transdc_resp-reg_receiver"/>
</dbReference>
<feature type="domain" description="Histidine kinase" evidence="14">
    <location>
        <begin position="781"/>
        <end position="997"/>
    </location>
</feature>
<dbReference type="SMART" id="SM00388">
    <property type="entry name" value="HisKA"/>
    <property type="match status" value="1"/>
</dbReference>
<keyword evidence="17" id="KW-1185">Reference proteome</keyword>
<dbReference type="InterPro" id="IPR005467">
    <property type="entry name" value="His_kinase_dom"/>
</dbReference>
<evidence type="ECO:0000259" key="14">
    <source>
        <dbReference type="PROSITE" id="PS50109"/>
    </source>
</evidence>
<dbReference type="InterPro" id="IPR003594">
    <property type="entry name" value="HATPase_dom"/>
</dbReference>
<dbReference type="Gene3D" id="3.30.450.20">
    <property type="entry name" value="PAS domain"/>
    <property type="match status" value="1"/>
</dbReference>
<dbReference type="EMBL" id="JBHSCX010000004">
    <property type="protein sequence ID" value="MFC4361890.1"/>
    <property type="molecule type" value="Genomic_DNA"/>
</dbReference>
<evidence type="ECO:0000256" key="13">
    <source>
        <dbReference type="SAM" id="Phobius"/>
    </source>
</evidence>
<comment type="catalytic activity">
    <reaction evidence="1">
        <text>ATP + protein L-histidine = ADP + protein N-phospho-L-histidine.</text>
        <dbReference type="EC" id="2.7.13.3"/>
    </reaction>
</comment>
<evidence type="ECO:0000256" key="6">
    <source>
        <dbReference type="ARBA" id="ARBA00022679"/>
    </source>
</evidence>
<dbReference type="Gene3D" id="3.40.50.2300">
    <property type="match status" value="1"/>
</dbReference>
<evidence type="ECO:0000313" key="17">
    <source>
        <dbReference type="Proteomes" id="UP001595840"/>
    </source>
</evidence>
<dbReference type="PROSITE" id="PS50283">
    <property type="entry name" value="NA_SOLUT_SYMP_3"/>
    <property type="match status" value="1"/>
</dbReference>
<feature type="transmembrane region" description="Helical" evidence="13">
    <location>
        <begin position="443"/>
        <end position="467"/>
    </location>
</feature>
<dbReference type="InterPro" id="IPR036097">
    <property type="entry name" value="HisK_dim/P_sf"/>
</dbReference>
<evidence type="ECO:0000256" key="4">
    <source>
        <dbReference type="ARBA" id="ARBA00012438"/>
    </source>
</evidence>
<dbReference type="CDD" id="cd00156">
    <property type="entry name" value="REC"/>
    <property type="match status" value="1"/>
</dbReference>
<dbReference type="CDD" id="cd00082">
    <property type="entry name" value="HisKA"/>
    <property type="match status" value="1"/>
</dbReference>
<keyword evidence="10 13" id="KW-0472">Membrane</keyword>
<evidence type="ECO:0000256" key="7">
    <source>
        <dbReference type="ARBA" id="ARBA00022692"/>
    </source>
</evidence>
<dbReference type="Pfam" id="PF12860">
    <property type="entry name" value="PAS_7"/>
    <property type="match status" value="1"/>
</dbReference>
<dbReference type="RefSeq" id="WP_290263999.1">
    <property type="nucleotide sequence ID" value="NZ_JAUFQG010000006.1"/>
</dbReference>
<name>A0ABV8V3R8_9GAMM</name>
<evidence type="ECO:0000256" key="3">
    <source>
        <dbReference type="ARBA" id="ARBA00006434"/>
    </source>
</evidence>
<dbReference type="InterPro" id="IPR011006">
    <property type="entry name" value="CheY-like_superfamily"/>
</dbReference>
<feature type="domain" description="Response regulatory" evidence="15">
    <location>
        <begin position="1019"/>
        <end position="1134"/>
    </location>
</feature>
<dbReference type="InterPro" id="IPR004358">
    <property type="entry name" value="Sig_transdc_His_kin-like_C"/>
</dbReference>
<dbReference type="InterPro" id="IPR001734">
    <property type="entry name" value="Na/solute_symporter"/>
</dbReference>
<dbReference type="Proteomes" id="UP001595840">
    <property type="component" value="Unassembled WGS sequence"/>
</dbReference>
<evidence type="ECO:0000256" key="5">
    <source>
        <dbReference type="ARBA" id="ARBA00022553"/>
    </source>
</evidence>
<comment type="similarity">
    <text evidence="3">Belongs to the sodium:solute symporter (SSF) (TC 2.A.21) family.</text>
</comment>
<dbReference type="Gene3D" id="3.30.565.10">
    <property type="entry name" value="Histidine kinase-like ATPase, C-terminal domain"/>
    <property type="match status" value="1"/>
</dbReference>
<feature type="transmembrane region" description="Helical" evidence="13">
    <location>
        <begin position="115"/>
        <end position="133"/>
    </location>
</feature>
<dbReference type="SMART" id="SM00387">
    <property type="entry name" value="HATPase_c"/>
    <property type="match status" value="1"/>
</dbReference>
<keyword evidence="7 13" id="KW-0812">Transmembrane</keyword>
<dbReference type="Pfam" id="PF00072">
    <property type="entry name" value="Response_reg"/>
    <property type="match status" value="1"/>
</dbReference>
<feature type="transmembrane region" description="Helical" evidence="13">
    <location>
        <begin position="36"/>
        <end position="55"/>
    </location>
</feature>
<feature type="transmembrane region" description="Helical" evidence="13">
    <location>
        <begin position="6"/>
        <end position="24"/>
    </location>
</feature>
<dbReference type="PROSITE" id="PS50110">
    <property type="entry name" value="RESPONSE_REGULATORY"/>
    <property type="match status" value="1"/>
</dbReference>
<feature type="transmembrane region" description="Helical" evidence="13">
    <location>
        <begin position="413"/>
        <end position="436"/>
    </location>
</feature>
<sequence length="1140" mass="126595">MLSYLELLLISLAYLLILFAIAWWGDRLAERTVQKFKPYIIALATTIYCSAWSFYGTTAQAAYNGWYFPPTFLGSIILLIFFAKPLKKLIDSAKQGNATSIADYLAMHFNRSRPLAVIVAVICLILLIPYIALQLKAITESFHVLTDNLVHSHYLLDQPLIQDTAFYIALILGLFSIAFGTRHLDAREHHNGLMLAIAFEAMIKITAFVAIAWFVTYTLFDGFNDIALQAARNDAVAQILQSHDADQGFLAATVLGFIAILCLPRQFHVLIVESESSKDLDTVRWVLPVYLILFGICILPIAYGGLLSFHHLDISAEHFVLRLPLANGRTDLALLAYLGGLSAGSSMVIVACVAMATMISNELVVPHLLNSRWLKQHPQLDVSTQLRTVRRIIILMIMGFAYGYYHLFANNNALGAIGLLSFALVAQFAPALWLTLHQSHRDVTAVISGIGVGFLFWCYTLLLPMLARAGWISLTFVDQGFAGIEWLRPTALFGLEGLSSISHGVLWSLIANILTVFVVIRIRHQDPAPPTVESKSLPVHQLQALASRFLGVEQARLALRQYSEHQFPQSQAEPDYIEFVETLLAGVIGSVSARHVIEHASSSEPAPLLDETSEIYHFSRELLQASIDNISQGISVVDKNLRLVAWNRPYLEIFDYPTNLVHVGRHVADLLRHNAINLEATETSDVEAFVEKRLQYMAEGSPYVVKRTHNKRVLELRGSPMPGGGFVTTFTDITDYQKNLEDLQEHRNLLEQRVNTRTAELQESNQRLEIANSSKTRFLAAAGHDLVQPLNAAKLFTNALLQQASAEPALPQNIQKTLMQLDASLHAADNIISELLAIAKLDAGAITPNPEAFKIGELLQSLQQDFQLQATLKGLALNSRYRNDAVLTDFKLLRRILQNLLSNAIRYTDKGRILISARKIANQLNVQVWDTGAGIAPEHQQSIFVEFKRINPDQNDGGLGLGLATVERLCRLLNITIALTSHPGKGSCFTLTLPITSQPTKVITPSSHTKQQRLFNNIRVLCLDNEPAILAAMGALLKPWGCEVIEVSNNAQAIESAIAQAPDLILADYHLNNDERGIDTAASIHKRLERKIPTIIISADYDDKVKAEATKLGYYFLKKPVKIPALRALMNRLLKQSGKF</sequence>
<feature type="transmembrane region" description="Helical" evidence="13">
    <location>
        <begin position="67"/>
        <end position="86"/>
    </location>
</feature>
<dbReference type="SUPFAM" id="SSF52172">
    <property type="entry name" value="CheY-like"/>
    <property type="match status" value="1"/>
</dbReference>
<dbReference type="PROSITE" id="PS50109">
    <property type="entry name" value="HIS_KIN"/>
    <property type="match status" value="1"/>
</dbReference>
<feature type="transmembrane region" description="Helical" evidence="13">
    <location>
        <begin position="248"/>
        <end position="264"/>
    </location>
</feature>
<accession>A0ABV8V3R8</accession>
<feature type="transmembrane region" description="Helical" evidence="13">
    <location>
        <begin position="389"/>
        <end position="407"/>
    </location>
</feature>
<dbReference type="Gene3D" id="1.20.1730.10">
    <property type="entry name" value="Sodium/glucose cotransporter"/>
    <property type="match status" value="1"/>
</dbReference>
<evidence type="ECO:0000256" key="10">
    <source>
        <dbReference type="ARBA" id="ARBA00023136"/>
    </source>
</evidence>
<keyword evidence="12" id="KW-0175">Coiled coil</keyword>
<dbReference type="SMART" id="SM00448">
    <property type="entry name" value="REC"/>
    <property type="match status" value="1"/>
</dbReference>
<dbReference type="InterPro" id="IPR036890">
    <property type="entry name" value="HATPase_C_sf"/>
</dbReference>
<evidence type="ECO:0000256" key="9">
    <source>
        <dbReference type="ARBA" id="ARBA00022989"/>
    </source>
</evidence>
<dbReference type="PANTHER" id="PTHR43047:SF9">
    <property type="entry name" value="HISTIDINE KINASE"/>
    <property type="match status" value="1"/>
</dbReference>
<evidence type="ECO:0000313" key="16">
    <source>
        <dbReference type="EMBL" id="MFC4361890.1"/>
    </source>
</evidence>
<organism evidence="16 17">
    <name type="scientific">Simiduia curdlanivorans</name>
    <dbReference type="NCBI Taxonomy" id="1492769"/>
    <lineage>
        <taxon>Bacteria</taxon>
        <taxon>Pseudomonadati</taxon>
        <taxon>Pseudomonadota</taxon>
        <taxon>Gammaproteobacteria</taxon>
        <taxon>Cellvibrionales</taxon>
        <taxon>Cellvibrionaceae</taxon>
        <taxon>Simiduia</taxon>
    </lineage>
</organism>
<dbReference type="Pfam" id="PF00512">
    <property type="entry name" value="HisKA"/>
    <property type="match status" value="1"/>
</dbReference>
<dbReference type="PANTHER" id="PTHR43047">
    <property type="entry name" value="TWO-COMPONENT HISTIDINE PROTEIN KINASE"/>
    <property type="match status" value="1"/>
</dbReference>
<dbReference type="InterPro" id="IPR003661">
    <property type="entry name" value="HisK_dim/P_dom"/>
</dbReference>
<dbReference type="PRINTS" id="PR00344">
    <property type="entry name" value="BCTRLSENSOR"/>
</dbReference>
<evidence type="ECO:0000256" key="11">
    <source>
        <dbReference type="PROSITE-ProRule" id="PRU00169"/>
    </source>
</evidence>